<evidence type="ECO:0000313" key="3">
    <source>
        <dbReference type="Proteomes" id="UP000001940"/>
    </source>
</evidence>
<dbReference type="GO" id="GO:0004623">
    <property type="term" value="F:phospholipase A2 activity"/>
    <property type="evidence" value="ECO:0007669"/>
    <property type="project" value="InterPro"/>
</dbReference>
<dbReference type="CTD" id="3565915"/>
<dbReference type="GO" id="GO:0006644">
    <property type="term" value="P:phospholipid metabolic process"/>
    <property type="evidence" value="ECO:0007669"/>
    <property type="project" value="InterPro"/>
</dbReference>
<dbReference type="PaxDb" id="6239-W04G3.10"/>
<dbReference type="Bgee" id="WBGene00044152">
    <property type="expression patterns" value="Expressed in larva and 1 other cell type or tissue"/>
</dbReference>
<dbReference type="AlphaFoldDB" id="Q565C0"/>
<dbReference type="Proteomes" id="UP000001940">
    <property type="component" value="Chromosome X"/>
</dbReference>
<accession>Q565C0</accession>
<dbReference type="InterPro" id="IPR036444">
    <property type="entry name" value="PLipase_A2_dom_sf"/>
</dbReference>
<dbReference type="PhylomeDB" id="Q565C0"/>
<evidence type="ECO:0000256" key="1">
    <source>
        <dbReference type="SAM" id="SignalP"/>
    </source>
</evidence>
<proteinExistence type="predicted"/>
<dbReference type="EMBL" id="BX284606">
    <property type="protein sequence ID" value="CAI79182.1"/>
    <property type="molecule type" value="Genomic_DNA"/>
</dbReference>
<dbReference type="InParanoid" id="Q565C0"/>
<organism evidence="2 3">
    <name type="scientific">Caenorhabditis elegans</name>
    <dbReference type="NCBI Taxonomy" id="6239"/>
    <lineage>
        <taxon>Eukaryota</taxon>
        <taxon>Metazoa</taxon>
        <taxon>Ecdysozoa</taxon>
        <taxon>Nematoda</taxon>
        <taxon>Chromadorea</taxon>
        <taxon>Rhabditida</taxon>
        <taxon>Rhabditina</taxon>
        <taxon>Rhabditomorpha</taxon>
        <taxon>Rhabditoidea</taxon>
        <taxon>Rhabditidae</taxon>
        <taxon>Peloderinae</taxon>
        <taxon>Caenorhabditis</taxon>
    </lineage>
</organism>
<gene>
    <name evidence="2" type="ORF">CELE_W04G3.10</name>
    <name evidence="2 4" type="ORF">W04G3.10</name>
</gene>
<dbReference type="InterPro" id="IPR053322">
    <property type="entry name" value="PLA2-like"/>
</dbReference>
<dbReference type="PANTHER" id="PTHR34228:SF5">
    <property type="entry name" value="PHOSPHOLIPASE A(2)-RELATED"/>
    <property type="match status" value="1"/>
</dbReference>
<dbReference type="WormBase" id="W04G3.10">
    <property type="protein sequence ID" value="CE38428"/>
    <property type="gene ID" value="WBGene00044152"/>
</dbReference>
<dbReference type="RefSeq" id="NP_001024938.1">
    <property type="nucleotide sequence ID" value="NM_001029767.1"/>
</dbReference>
<feature type="signal peptide" evidence="1">
    <location>
        <begin position="1"/>
        <end position="17"/>
    </location>
</feature>
<evidence type="ECO:0000313" key="2">
    <source>
        <dbReference type="EMBL" id="CAI79182.1"/>
    </source>
</evidence>
<name>Q565C0_CAEEL</name>
<dbReference type="GO" id="GO:0050482">
    <property type="term" value="P:arachidonate secretion"/>
    <property type="evidence" value="ECO:0007669"/>
    <property type="project" value="InterPro"/>
</dbReference>
<evidence type="ECO:0000313" key="4">
    <source>
        <dbReference type="WormBase" id="W04G3.10"/>
    </source>
</evidence>
<dbReference type="OMA" id="IFCECLA"/>
<dbReference type="FunCoup" id="Q565C0">
    <property type="interactions" value="176"/>
</dbReference>
<reference evidence="2 3" key="1">
    <citation type="journal article" date="1998" name="Science">
        <title>Genome sequence of the nematode C. elegans: a platform for investigating biology.</title>
        <authorList>
            <consortium name="The C. elegans sequencing consortium"/>
            <person name="Sulson J.E."/>
            <person name="Waterston R."/>
        </authorList>
    </citation>
    <scope>NUCLEOTIDE SEQUENCE [LARGE SCALE GENOMIC DNA]</scope>
    <source>
        <strain evidence="2 3">Bristol N2</strain>
    </source>
</reference>
<dbReference type="AGR" id="WB:WBGene00044152"/>
<protein>
    <submittedName>
        <fullName evidence="2">Phospholipase A(2)</fullName>
    </submittedName>
</protein>
<dbReference type="PANTHER" id="PTHR34228">
    <property type="entry name" value="PROTEIN CBG09474-RELATED"/>
    <property type="match status" value="1"/>
</dbReference>
<sequence length="122" mass="13844">MKLTICILAFNFVFTIGAWDCGSGFISEGLALLLASPSSDKEEINKCCTAHDRQYTEIEDCEKRGREPPFCRRESDAEFALCLENCPNRYTQTVVRYGYGALVYMNRVGTETWNKFKTALGF</sequence>
<dbReference type="GeneID" id="3565915"/>
<dbReference type="KEGG" id="cel:CELE_W04G3.10"/>
<keyword evidence="3" id="KW-1185">Reference proteome</keyword>
<dbReference type="SUPFAM" id="SSF48619">
    <property type="entry name" value="Phospholipase A2, PLA2"/>
    <property type="match status" value="1"/>
</dbReference>
<keyword evidence="1" id="KW-0732">Signal</keyword>
<feature type="chain" id="PRO_5004250491" evidence="1">
    <location>
        <begin position="18"/>
        <end position="122"/>
    </location>
</feature>
<dbReference type="OrthoDB" id="5850739at2759"/>
<dbReference type="HOGENOM" id="CLU_162890_0_0_1"/>
<dbReference type="UCSC" id="W04G3.10">
    <property type="organism name" value="c. elegans"/>
</dbReference>